<proteinExistence type="predicted"/>
<reference evidence="3 4" key="1">
    <citation type="journal article" date="2018" name="Sci. Rep.">
        <title>Rhizobium tumorigenes sp. nov., a novel plant tumorigenic bacterium isolated from cane gall tumors on thornless blackberry.</title>
        <authorList>
            <person name="Kuzmanovi N."/>
            <person name="Smalla K."/>
            <person name="Gronow S."/>
            <person name="PuBawska J."/>
        </authorList>
    </citation>
    <scope>NUCLEOTIDE SEQUENCE [LARGE SCALE GENOMIC DNA]</scope>
    <source>
        <strain evidence="3 4">CCBAU 85046</strain>
    </source>
</reference>
<keyword evidence="2" id="KW-1133">Transmembrane helix</keyword>
<keyword evidence="2" id="KW-0472">Membrane</keyword>
<evidence type="ECO:0000256" key="2">
    <source>
        <dbReference type="SAM" id="Phobius"/>
    </source>
</evidence>
<keyword evidence="2" id="KW-0812">Transmembrane</keyword>
<protein>
    <submittedName>
        <fullName evidence="3">Uncharacterized protein</fullName>
    </submittedName>
</protein>
<sequence length="83" mass="8538">MANSEGDTDGSDRKATQYDGQGHRGARSGKVRSAWAVAIAGIFLIGLSAWIVLRPHAATDAAPGGSMGKRLTTTAPASETPDK</sequence>
<dbReference type="RefSeq" id="WP_111159917.1">
    <property type="nucleotide sequence ID" value="NZ_PCDP01000029.1"/>
</dbReference>
<feature type="region of interest" description="Disordered" evidence="1">
    <location>
        <begin position="59"/>
        <end position="83"/>
    </location>
</feature>
<evidence type="ECO:0000313" key="3">
    <source>
        <dbReference type="EMBL" id="PZM14828.1"/>
    </source>
</evidence>
<dbReference type="OrthoDB" id="8465386at2"/>
<name>A0A2W4CVG4_9HYPH</name>
<keyword evidence="4" id="KW-1185">Reference proteome</keyword>
<feature type="transmembrane region" description="Helical" evidence="2">
    <location>
        <begin position="34"/>
        <end position="53"/>
    </location>
</feature>
<feature type="region of interest" description="Disordered" evidence="1">
    <location>
        <begin position="1"/>
        <end position="31"/>
    </location>
</feature>
<dbReference type="EMBL" id="PCDP01000029">
    <property type="protein sequence ID" value="PZM14828.1"/>
    <property type="molecule type" value="Genomic_DNA"/>
</dbReference>
<evidence type="ECO:0000313" key="4">
    <source>
        <dbReference type="Proteomes" id="UP000248925"/>
    </source>
</evidence>
<organism evidence="3 4">
    <name type="scientific">Rhizobium tubonense</name>
    <dbReference type="NCBI Taxonomy" id="484088"/>
    <lineage>
        <taxon>Bacteria</taxon>
        <taxon>Pseudomonadati</taxon>
        <taxon>Pseudomonadota</taxon>
        <taxon>Alphaproteobacteria</taxon>
        <taxon>Hyphomicrobiales</taxon>
        <taxon>Rhizobiaceae</taxon>
        <taxon>Rhizobium/Agrobacterium group</taxon>
        <taxon>Rhizobium</taxon>
    </lineage>
</organism>
<dbReference type="AlphaFoldDB" id="A0A2W4CVG4"/>
<comment type="caution">
    <text evidence="3">The sequence shown here is derived from an EMBL/GenBank/DDBJ whole genome shotgun (WGS) entry which is preliminary data.</text>
</comment>
<gene>
    <name evidence="3" type="ORF">CPY51_08945</name>
</gene>
<evidence type="ECO:0000256" key="1">
    <source>
        <dbReference type="SAM" id="MobiDB-lite"/>
    </source>
</evidence>
<dbReference type="Proteomes" id="UP000248925">
    <property type="component" value="Unassembled WGS sequence"/>
</dbReference>
<accession>A0A2W4CVG4</accession>